<evidence type="ECO:0000256" key="8">
    <source>
        <dbReference type="ARBA" id="ARBA00049119"/>
    </source>
</evidence>
<dbReference type="PRINTS" id="PR00171">
    <property type="entry name" value="SUGRTRNSPORT"/>
</dbReference>
<feature type="transmembrane region" description="Helical" evidence="11">
    <location>
        <begin position="122"/>
        <end position="141"/>
    </location>
</feature>
<evidence type="ECO:0000256" key="3">
    <source>
        <dbReference type="ARBA" id="ARBA00022448"/>
    </source>
</evidence>
<feature type="region of interest" description="Disordered" evidence="10">
    <location>
        <begin position="1"/>
        <end position="58"/>
    </location>
</feature>
<feature type="transmembrane region" description="Helical" evidence="11">
    <location>
        <begin position="236"/>
        <end position="258"/>
    </location>
</feature>
<feature type="transmembrane region" description="Helical" evidence="11">
    <location>
        <begin position="364"/>
        <end position="383"/>
    </location>
</feature>
<feature type="transmembrane region" description="Helical" evidence="11">
    <location>
        <begin position="434"/>
        <end position="459"/>
    </location>
</feature>
<evidence type="ECO:0000313" key="13">
    <source>
        <dbReference type="EMBL" id="GHJ86391.1"/>
    </source>
</evidence>
<dbReference type="InterPro" id="IPR005829">
    <property type="entry name" value="Sugar_transporter_CS"/>
</dbReference>
<evidence type="ECO:0000256" key="5">
    <source>
        <dbReference type="ARBA" id="ARBA00022692"/>
    </source>
</evidence>
<keyword evidence="4" id="KW-1003">Cell membrane</keyword>
<evidence type="ECO:0000256" key="9">
    <source>
        <dbReference type="RuleBase" id="RU003346"/>
    </source>
</evidence>
<evidence type="ECO:0000256" key="6">
    <source>
        <dbReference type="ARBA" id="ARBA00022989"/>
    </source>
</evidence>
<dbReference type="Proteomes" id="UP000620104">
    <property type="component" value="Unassembled WGS sequence"/>
</dbReference>
<gene>
    <name evidence="13" type="ORF">NliqN6_2793</name>
</gene>
<dbReference type="PANTHER" id="PTHR48020:SF12">
    <property type="entry name" value="PROTON MYO-INOSITOL COTRANSPORTER"/>
    <property type="match status" value="1"/>
</dbReference>
<feature type="domain" description="Major facilitator superfamily (MFS) profile" evidence="12">
    <location>
        <begin position="81"/>
        <end position="526"/>
    </location>
</feature>
<dbReference type="NCBIfam" id="TIGR00879">
    <property type="entry name" value="SP"/>
    <property type="match status" value="1"/>
</dbReference>
<evidence type="ECO:0000256" key="10">
    <source>
        <dbReference type="SAM" id="MobiDB-lite"/>
    </source>
</evidence>
<keyword evidence="6 11" id="KW-1133">Transmembrane helix</keyword>
<dbReference type="Pfam" id="PF00083">
    <property type="entry name" value="Sugar_tr"/>
    <property type="match status" value="1"/>
</dbReference>
<protein>
    <recommendedName>
        <fullName evidence="12">Major facilitator superfamily (MFS) profile domain-containing protein</fullName>
    </recommendedName>
</protein>
<comment type="catalytic activity">
    <reaction evidence="8">
        <text>myo-inositol(out) + H(+)(out) = myo-inositol(in) + H(+)(in)</text>
        <dbReference type="Rhea" id="RHEA:60364"/>
        <dbReference type="ChEBI" id="CHEBI:15378"/>
        <dbReference type="ChEBI" id="CHEBI:17268"/>
    </reaction>
</comment>
<dbReference type="GO" id="GO:0005886">
    <property type="term" value="C:plasma membrane"/>
    <property type="evidence" value="ECO:0007669"/>
    <property type="project" value="UniProtKB-SubCell"/>
</dbReference>
<evidence type="ECO:0000313" key="14">
    <source>
        <dbReference type="Proteomes" id="UP000620104"/>
    </source>
</evidence>
<accession>A0A8H3TSX6</accession>
<dbReference type="AlphaFoldDB" id="A0A8H3TSX6"/>
<keyword evidence="3 9" id="KW-0813">Transport</keyword>
<dbReference type="Gene3D" id="1.20.1250.20">
    <property type="entry name" value="MFS general substrate transporter like domains"/>
    <property type="match status" value="1"/>
</dbReference>
<dbReference type="PROSITE" id="PS50850">
    <property type="entry name" value="MFS"/>
    <property type="match status" value="1"/>
</dbReference>
<dbReference type="EMBL" id="BLZA01000018">
    <property type="protein sequence ID" value="GHJ86391.1"/>
    <property type="molecule type" value="Genomic_DNA"/>
</dbReference>
<feature type="transmembrane region" description="Helical" evidence="11">
    <location>
        <begin position="179"/>
        <end position="197"/>
    </location>
</feature>
<dbReference type="PROSITE" id="PS00216">
    <property type="entry name" value="SUGAR_TRANSPORT_1"/>
    <property type="match status" value="2"/>
</dbReference>
<dbReference type="InterPro" id="IPR005828">
    <property type="entry name" value="MFS_sugar_transport-like"/>
</dbReference>
<feature type="transmembrane region" description="Helical" evidence="11">
    <location>
        <begin position="77"/>
        <end position="102"/>
    </location>
</feature>
<comment type="caution">
    <text evidence="13">The sequence shown here is derived from an EMBL/GenBank/DDBJ whole genome shotgun (WGS) entry which is preliminary data.</text>
</comment>
<dbReference type="FunFam" id="1.20.1250.20:FF:000073">
    <property type="entry name" value="MFS myo-inositol transporter, putative"/>
    <property type="match status" value="1"/>
</dbReference>
<keyword evidence="7 11" id="KW-0472">Membrane</keyword>
<feature type="transmembrane region" description="Helical" evidence="11">
    <location>
        <begin position="471"/>
        <end position="492"/>
    </location>
</feature>
<comment type="subcellular location">
    <subcellularLocation>
        <location evidence="1">Cell membrane</location>
        <topology evidence="1">Multi-pass membrane protein</topology>
    </subcellularLocation>
</comment>
<keyword evidence="14" id="KW-1185">Reference proteome</keyword>
<evidence type="ECO:0000259" key="12">
    <source>
        <dbReference type="PROSITE" id="PS50850"/>
    </source>
</evidence>
<feature type="transmembrane region" description="Helical" evidence="11">
    <location>
        <begin position="329"/>
        <end position="352"/>
    </location>
</feature>
<evidence type="ECO:0000256" key="11">
    <source>
        <dbReference type="SAM" id="Phobius"/>
    </source>
</evidence>
<dbReference type="PROSITE" id="PS00217">
    <property type="entry name" value="SUGAR_TRANSPORT_2"/>
    <property type="match status" value="1"/>
</dbReference>
<feature type="transmembrane region" description="Helical" evidence="11">
    <location>
        <begin position="153"/>
        <end position="173"/>
    </location>
</feature>
<dbReference type="GO" id="GO:1904679">
    <property type="term" value="P:myo-inositol import across plasma membrane"/>
    <property type="evidence" value="ECO:0007669"/>
    <property type="project" value="UniProtKB-ARBA"/>
</dbReference>
<dbReference type="GO" id="GO:0005365">
    <property type="term" value="F:myo-inositol transmembrane transporter activity"/>
    <property type="evidence" value="ECO:0007669"/>
    <property type="project" value="UniProtKB-ARBA"/>
</dbReference>
<feature type="transmembrane region" description="Helical" evidence="11">
    <location>
        <begin position="504"/>
        <end position="521"/>
    </location>
</feature>
<name>A0A8H3TSX6_9TREE</name>
<dbReference type="SUPFAM" id="SSF103473">
    <property type="entry name" value="MFS general substrate transporter"/>
    <property type="match status" value="1"/>
</dbReference>
<dbReference type="InterPro" id="IPR036259">
    <property type="entry name" value="MFS_trans_sf"/>
</dbReference>
<reference evidence="13" key="1">
    <citation type="submission" date="2020-07" db="EMBL/GenBank/DDBJ databases">
        <title>Draft Genome Sequence of a Deep-Sea Yeast, Naganishia (Cryptococcus) liquefaciens strain N6.</title>
        <authorList>
            <person name="Han Y.W."/>
            <person name="Kajitani R."/>
            <person name="Morimoto H."/>
            <person name="Parhat M."/>
            <person name="Tsubouchi H."/>
            <person name="Bakenova O."/>
            <person name="Ogata M."/>
            <person name="Argunhan B."/>
            <person name="Aoki R."/>
            <person name="Kajiwara S."/>
            <person name="Itoh T."/>
            <person name="Iwasaki H."/>
        </authorList>
    </citation>
    <scope>NUCLEOTIDE SEQUENCE</scope>
    <source>
        <strain evidence="13">N6</strain>
    </source>
</reference>
<evidence type="ECO:0000256" key="1">
    <source>
        <dbReference type="ARBA" id="ARBA00004651"/>
    </source>
</evidence>
<dbReference type="InterPro" id="IPR050814">
    <property type="entry name" value="Myo-inositol_Transporter"/>
</dbReference>
<dbReference type="OrthoDB" id="6339427at2759"/>
<organism evidence="13 14">
    <name type="scientific">Naganishia liquefaciens</name>
    <dbReference type="NCBI Taxonomy" id="104408"/>
    <lineage>
        <taxon>Eukaryota</taxon>
        <taxon>Fungi</taxon>
        <taxon>Dikarya</taxon>
        <taxon>Basidiomycota</taxon>
        <taxon>Agaricomycotina</taxon>
        <taxon>Tremellomycetes</taxon>
        <taxon>Filobasidiales</taxon>
        <taxon>Filobasidiaceae</taxon>
        <taxon>Naganishia</taxon>
    </lineage>
</organism>
<sequence length="564" mass="61263">MDGPDERTSSPLLGRASDVTSLQDSDLSTASRSSRVHPAIHTSFEPDDPGDNEDRTGFKDIDDDLVQAEGEDQITAYIWILVCCASISGLMFGVDTAIISGTLVVIGDDLSNHLLSNREKEIITSATTVGALVGGLASGTLSDFWGRKPIIGLANVVFIAGALLQTFAQTVTLMVTGRVVVGLGVGLASCIIPLYIGEMSPSRLRGKMVTINVLAITFGQCVAYAIGAVFQHVNHGWRYMVSLSALPAVVQLACMAFLPESPRILLKRGSPDEAYRVLAKIYSSATPQQIHAKADILRQSVKQSVRIMEELTFRERLDSIFLVGANRRALIVGAGLQALQQLCGFNSLMYYSSTLFASLGFHNSTAVSSLVAIINLIFTLIALRIVDPFGRRRTMLWTLPGMVLSLFLAAFFFGKLTSNTHHHLELGHEYPRGWTSLTVGAMLCYVASYALGLGCIPWAQGELFRLEVRGIGTSLCTATNWACNLVISATFLSLMDAITPSGAFSLYGVICVVGYVFCYFCQPETAYLTMEQTFQLFTDDFGIQKWYQLRTPAVQSPDHGASRV</sequence>
<evidence type="ECO:0000256" key="4">
    <source>
        <dbReference type="ARBA" id="ARBA00022475"/>
    </source>
</evidence>
<dbReference type="InterPro" id="IPR003663">
    <property type="entry name" value="Sugar/inositol_transpt"/>
</dbReference>
<dbReference type="PANTHER" id="PTHR48020">
    <property type="entry name" value="PROTON MYO-INOSITOL COTRANSPORTER"/>
    <property type="match status" value="1"/>
</dbReference>
<evidence type="ECO:0000256" key="2">
    <source>
        <dbReference type="ARBA" id="ARBA00010992"/>
    </source>
</evidence>
<feature type="transmembrane region" description="Helical" evidence="11">
    <location>
        <begin position="395"/>
        <end position="414"/>
    </location>
</feature>
<dbReference type="InterPro" id="IPR020846">
    <property type="entry name" value="MFS_dom"/>
</dbReference>
<proteinExistence type="inferred from homology"/>
<evidence type="ECO:0000256" key="7">
    <source>
        <dbReference type="ARBA" id="ARBA00023136"/>
    </source>
</evidence>
<feature type="compositionally biased region" description="Polar residues" evidence="10">
    <location>
        <begin position="18"/>
        <end position="33"/>
    </location>
</feature>
<comment type="similarity">
    <text evidence="2 9">Belongs to the major facilitator superfamily. Sugar transporter (TC 2.A.1.1) family.</text>
</comment>
<keyword evidence="5 11" id="KW-0812">Transmembrane</keyword>
<feature type="transmembrane region" description="Helical" evidence="11">
    <location>
        <begin position="209"/>
        <end position="230"/>
    </location>
</feature>